<gene>
    <name evidence="1" type="ORF">HJG60_010121</name>
</gene>
<comment type="caution">
    <text evidence="1">The sequence shown here is derived from an EMBL/GenBank/DDBJ whole genome shotgun (WGS) entry which is preliminary data.</text>
</comment>
<protein>
    <submittedName>
        <fullName evidence="1">Uncharacterized protein</fullName>
    </submittedName>
</protein>
<dbReference type="AlphaFoldDB" id="A0A834B140"/>
<proteinExistence type="predicted"/>
<evidence type="ECO:0000313" key="1">
    <source>
        <dbReference type="EMBL" id="KAF6119671.1"/>
    </source>
</evidence>
<sequence>MLWFAAHAQSTSYASQGFQGVFLCVPVYPPIIRNRFNSFGDLRSFKIWYCFSIVVLNYKHLKLFGIRAEVVNSFEVNYNLVDSVNYLLQRKSNALLDRDIATEKLSYVNIIRRHGFFLNIFEKNEILPYSIIKIYQLVGF</sequence>
<accession>A0A834B140</accession>
<reference evidence="1 2" key="1">
    <citation type="journal article" date="2020" name="Nature">
        <title>Six reference-quality genomes reveal evolution of bat adaptations.</title>
        <authorList>
            <person name="Jebb D."/>
            <person name="Huang Z."/>
            <person name="Pippel M."/>
            <person name="Hughes G.M."/>
            <person name="Lavrichenko K."/>
            <person name="Devanna P."/>
            <person name="Winkler S."/>
            <person name="Jermiin L.S."/>
            <person name="Skirmuntt E.C."/>
            <person name="Katzourakis A."/>
            <person name="Burkitt-Gray L."/>
            <person name="Ray D.A."/>
            <person name="Sullivan K.A.M."/>
            <person name="Roscito J.G."/>
            <person name="Kirilenko B.M."/>
            <person name="Davalos L.M."/>
            <person name="Corthals A.P."/>
            <person name="Power M.L."/>
            <person name="Jones G."/>
            <person name="Ransome R.D."/>
            <person name="Dechmann D.K.N."/>
            <person name="Locatelli A.G."/>
            <person name="Puechmaille S.J."/>
            <person name="Fedrigo O."/>
            <person name="Jarvis E.D."/>
            <person name="Hiller M."/>
            <person name="Vernes S.C."/>
            <person name="Myers E.W."/>
            <person name="Teeling E.C."/>
        </authorList>
    </citation>
    <scope>NUCLEOTIDE SEQUENCE [LARGE SCALE GENOMIC DNA]</scope>
    <source>
        <strain evidence="1">Bat1K_MPI-CBG_1</strain>
    </source>
</reference>
<evidence type="ECO:0000313" key="2">
    <source>
        <dbReference type="Proteomes" id="UP000664940"/>
    </source>
</evidence>
<dbReference type="Proteomes" id="UP000664940">
    <property type="component" value="Unassembled WGS sequence"/>
</dbReference>
<organism evidence="1 2">
    <name type="scientific">Phyllostomus discolor</name>
    <name type="common">pale spear-nosed bat</name>
    <dbReference type="NCBI Taxonomy" id="89673"/>
    <lineage>
        <taxon>Eukaryota</taxon>
        <taxon>Metazoa</taxon>
        <taxon>Chordata</taxon>
        <taxon>Craniata</taxon>
        <taxon>Vertebrata</taxon>
        <taxon>Euteleostomi</taxon>
        <taxon>Mammalia</taxon>
        <taxon>Eutheria</taxon>
        <taxon>Laurasiatheria</taxon>
        <taxon>Chiroptera</taxon>
        <taxon>Yangochiroptera</taxon>
        <taxon>Phyllostomidae</taxon>
        <taxon>Phyllostominae</taxon>
        <taxon>Phyllostomus</taxon>
    </lineage>
</organism>
<dbReference type="EMBL" id="JABVXQ010000003">
    <property type="protein sequence ID" value="KAF6119671.1"/>
    <property type="molecule type" value="Genomic_DNA"/>
</dbReference>
<name>A0A834B140_9CHIR</name>